<evidence type="ECO:0000256" key="3">
    <source>
        <dbReference type="ARBA" id="ARBA00022692"/>
    </source>
</evidence>
<keyword evidence="3 7" id="KW-0812">Transmembrane</keyword>
<comment type="caution">
    <text evidence="9">The sequence shown here is derived from an EMBL/GenBank/DDBJ whole genome shotgun (WGS) entry which is preliminary data.</text>
</comment>
<feature type="transmembrane region" description="Helical" evidence="7">
    <location>
        <begin position="255"/>
        <end position="280"/>
    </location>
</feature>
<dbReference type="Pfam" id="PF07690">
    <property type="entry name" value="MFS_1"/>
    <property type="match status" value="1"/>
</dbReference>
<dbReference type="GO" id="GO:0016020">
    <property type="term" value="C:membrane"/>
    <property type="evidence" value="ECO:0007669"/>
    <property type="project" value="InterPro"/>
</dbReference>
<dbReference type="PANTHER" id="PTHR43826:SF8">
    <property type="entry name" value="MAJOR FACILITATOR SUPERFAMILY (MFS) PROFILE DOMAIN-CONTAINING PROTEIN"/>
    <property type="match status" value="1"/>
</dbReference>
<evidence type="ECO:0000313" key="10">
    <source>
        <dbReference type="Proteomes" id="UP001212841"/>
    </source>
</evidence>
<dbReference type="PIRSF" id="PIRSF002808">
    <property type="entry name" value="Hexose_phosphate_transp"/>
    <property type="match status" value="1"/>
</dbReference>
<evidence type="ECO:0000256" key="7">
    <source>
        <dbReference type="SAM" id="Phobius"/>
    </source>
</evidence>
<evidence type="ECO:0000256" key="1">
    <source>
        <dbReference type="ARBA" id="ARBA00004127"/>
    </source>
</evidence>
<dbReference type="PROSITE" id="PS50850">
    <property type="entry name" value="MFS"/>
    <property type="match status" value="1"/>
</dbReference>
<dbReference type="InterPro" id="IPR011701">
    <property type="entry name" value="MFS"/>
</dbReference>
<dbReference type="Proteomes" id="UP001212841">
    <property type="component" value="Unassembled WGS sequence"/>
</dbReference>
<keyword evidence="4 7" id="KW-1133">Transmembrane helix</keyword>
<reference evidence="9" key="1">
    <citation type="submission" date="2020-05" db="EMBL/GenBank/DDBJ databases">
        <title>Phylogenomic resolution of chytrid fungi.</title>
        <authorList>
            <person name="Stajich J.E."/>
            <person name="Amses K."/>
            <person name="Simmons R."/>
            <person name="Seto K."/>
            <person name="Myers J."/>
            <person name="Bonds A."/>
            <person name="Quandt C.A."/>
            <person name="Barry K."/>
            <person name="Liu P."/>
            <person name="Grigoriev I."/>
            <person name="Longcore J.E."/>
            <person name="James T.Y."/>
        </authorList>
    </citation>
    <scope>NUCLEOTIDE SEQUENCE</scope>
    <source>
        <strain evidence="9">JEL0318</strain>
    </source>
</reference>
<accession>A0AAD5X8J3</accession>
<dbReference type="InterPro" id="IPR020846">
    <property type="entry name" value="MFS_dom"/>
</dbReference>
<dbReference type="Gene3D" id="1.20.1250.20">
    <property type="entry name" value="MFS general substrate transporter like domains"/>
    <property type="match status" value="2"/>
</dbReference>
<dbReference type="GO" id="GO:0012505">
    <property type="term" value="C:endomembrane system"/>
    <property type="evidence" value="ECO:0007669"/>
    <property type="project" value="UniProtKB-SubCell"/>
</dbReference>
<evidence type="ECO:0000313" key="9">
    <source>
        <dbReference type="EMBL" id="KAJ3055122.1"/>
    </source>
</evidence>
<feature type="region of interest" description="Disordered" evidence="6">
    <location>
        <begin position="217"/>
        <end position="240"/>
    </location>
</feature>
<feature type="transmembrane region" description="Helical" evidence="7">
    <location>
        <begin position="402"/>
        <end position="420"/>
    </location>
</feature>
<feature type="transmembrane region" description="Helical" evidence="7">
    <location>
        <begin position="192"/>
        <end position="212"/>
    </location>
</feature>
<dbReference type="InterPro" id="IPR036259">
    <property type="entry name" value="MFS_trans_sf"/>
</dbReference>
<feature type="transmembrane region" description="Helical" evidence="7">
    <location>
        <begin position="292"/>
        <end position="313"/>
    </location>
</feature>
<dbReference type="InterPro" id="IPR051337">
    <property type="entry name" value="OPA_Antiporter"/>
</dbReference>
<feature type="transmembrane region" description="Helical" evidence="7">
    <location>
        <begin position="102"/>
        <end position="120"/>
    </location>
</feature>
<dbReference type="InterPro" id="IPR000849">
    <property type="entry name" value="Sugar_P_transporter"/>
</dbReference>
<evidence type="ECO:0000256" key="6">
    <source>
        <dbReference type="SAM" id="MobiDB-lite"/>
    </source>
</evidence>
<comment type="similarity">
    <text evidence="2">Belongs to the major facilitator superfamily. Organophosphate:Pi antiporter (OPA) (TC 2.A.1.4) family.</text>
</comment>
<feature type="transmembrane region" description="Helical" evidence="7">
    <location>
        <begin position="432"/>
        <end position="454"/>
    </location>
</feature>
<dbReference type="SUPFAM" id="SSF103473">
    <property type="entry name" value="MFS general substrate transporter"/>
    <property type="match status" value="1"/>
</dbReference>
<evidence type="ECO:0000256" key="5">
    <source>
        <dbReference type="ARBA" id="ARBA00023136"/>
    </source>
</evidence>
<evidence type="ECO:0000256" key="2">
    <source>
        <dbReference type="ARBA" id="ARBA00009598"/>
    </source>
</evidence>
<feature type="compositionally biased region" description="Polar residues" evidence="6">
    <location>
        <begin position="225"/>
        <end position="240"/>
    </location>
</feature>
<dbReference type="GO" id="GO:0035435">
    <property type="term" value="P:phosphate ion transmembrane transport"/>
    <property type="evidence" value="ECO:0007669"/>
    <property type="project" value="TreeGrafter"/>
</dbReference>
<protein>
    <recommendedName>
        <fullName evidence="8">Major facilitator superfamily (MFS) profile domain-containing protein</fullName>
    </recommendedName>
</protein>
<evidence type="ECO:0000259" key="8">
    <source>
        <dbReference type="PROSITE" id="PS50850"/>
    </source>
</evidence>
<name>A0AAD5X8J3_9FUNG</name>
<gene>
    <name evidence="9" type="ORF">HK097_011435</name>
</gene>
<evidence type="ECO:0000256" key="4">
    <source>
        <dbReference type="ARBA" id="ARBA00022989"/>
    </source>
</evidence>
<dbReference type="PANTHER" id="PTHR43826">
    <property type="entry name" value="GLUCOSE-6-PHOSPHATE EXCHANGER SLC37A4"/>
    <property type="match status" value="1"/>
</dbReference>
<feature type="transmembrane region" description="Helical" evidence="7">
    <location>
        <begin position="322"/>
        <end position="342"/>
    </location>
</feature>
<keyword evidence="5 7" id="KW-0472">Membrane</keyword>
<feature type="transmembrane region" description="Helical" evidence="7">
    <location>
        <begin position="366"/>
        <end position="390"/>
    </location>
</feature>
<keyword evidence="10" id="KW-1185">Reference proteome</keyword>
<organism evidence="9 10">
    <name type="scientific">Rhizophlyctis rosea</name>
    <dbReference type="NCBI Taxonomy" id="64517"/>
    <lineage>
        <taxon>Eukaryota</taxon>
        <taxon>Fungi</taxon>
        <taxon>Fungi incertae sedis</taxon>
        <taxon>Chytridiomycota</taxon>
        <taxon>Chytridiomycota incertae sedis</taxon>
        <taxon>Chytridiomycetes</taxon>
        <taxon>Rhizophlyctidales</taxon>
        <taxon>Rhizophlyctidaceae</taxon>
        <taxon>Rhizophlyctis</taxon>
    </lineage>
</organism>
<dbReference type="EMBL" id="JADGJD010000094">
    <property type="protein sequence ID" value="KAJ3055122.1"/>
    <property type="molecule type" value="Genomic_DNA"/>
</dbReference>
<comment type="subcellular location">
    <subcellularLocation>
        <location evidence="1">Endomembrane system</location>
        <topology evidence="1">Multi-pass membrane protein</topology>
    </subcellularLocation>
</comment>
<feature type="transmembrane region" description="Helical" evidence="7">
    <location>
        <begin position="75"/>
        <end position="95"/>
    </location>
</feature>
<sequence length="469" mass="49481">MPLVRIGNHEFGERTPLLGFGGTEAERARVKACGRRVVALLVVAYTGYYFCRSNLPVAIPILEKEEGIDRTQVGFILGAGYGTFLLGKFLSGYVINTFGGKNTLLAGLVGSILTTVLFTFKVNVTYFATIRALNQLSSAVGWSAVVKIVRGWYAPSKAAHAVAIASLAESAGDAVVRLVLGGSMVYGLEWKQMFYVSAAAGAILFVPSLFVVGQPADKGMEPPSEGSTHAQHTQNRSVYQNGESGLGPLLKSGRFWLLSAEMFGIILIRESFASFISTFISSELKVTPGYSAMASAIFPAIGAISSLSGGFLLDHVRPSRRGLVPFLCLGALTASLVGMAAVSPKGSSSSSLTILAEITTNDKVKIFTFISLSALALYAPKIIVDGAFIMDLAGGEDNVETVTAAVTGLGYVGGCVSPFVSGVVADQMGWPFAMMVLAGFAGTTCAMSGVYWLWDLKKIRDSRGAQSHP</sequence>
<feature type="domain" description="Major facilitator superfamily (MFS) profile" evidence="8">
    <location>
        <begin position="37"/>
        <end position="460"/>
    </location>
</feature>
<dbReference type="AlphaFoldDB" id="A0AAD5X8J3"/>
<proteinExistence type="inferred from homology"/>
<dbReference type="GO" id="GO:0061513">
    <property type="term" value="F:glucose 6-phosphate:phosphate antiporter activity"/>
    <property type="evidence" value="ECO:0007669"/>
    <property type="project" value="TreeGrafter"/>
</dbReference>